<sequence length="62" mass="6926">MPIVQPPWAEELTRRAIMVGRAPAQDVRVAAQVPYRRASPQRNRGGVDGTEYLGLVASPPWW</sequence>
<dbReference type="EMBL" id="AP011116">
    <property type="protein sequence ID" value="BAH55909.1"/>
    <property type="molecule type" value="Genomic_DNA"/>
</dbReference>
<accession>C1BC54</accession>
<protein>
    <submittedName>
        <fullName evidence="1">Uncharacterized protein</fullName>
    </submittedName>
</protein>
<proteinExistence type="predicted"/>
<gene>
    <name evidence="1" type="ordered locus">ROP_pROB01-04100</name>
</gene>
<evidence type="ECO:0000313" key="1">
    <source>
        <dbReference type="EMBL" id="BAH55909.1"/>
    </source>
</evidence>
<keyword evidence="1" id="KW-0614">Plasmid</keyword>
<dbReference type="KEGG" id="rop:ROP_pROB01-04100"/>
<dbReference type="PATRIC" id="fig|632772.20.peg.8156"/>
<dbReference type="HOGENOM" id="CLU_2901293_0_0_11"/>
<dbReference type="RefSeq" id="WP_012686933.1">
    <property type="nucleotide sequence ID" value="NC_012520.1"/>
</dbReference>
<dbReference type="OrthoDB" id="9859063at2"/>
<reference evidence="1 2" key="1">
    <citation type="submission" date="2009-03" db="EMBL/GenBank/DDBJ databases">
        <title>Comparison of the complete genome sequences of Rhodococcus erythropolis PR4 and Rhodococcus opacus B4.</title>
        <authorList>
            <person name="Takarada H."/>
            <person name="Sekine M."/>
            <person name="Hosoyama A."/>
            <person name="Yamada R."/>
            <person name="Fujisawa T."/>
            <person name="Omata S."/>
            <person name="Shimizu A."/>
            <person name="Tsukatani N."/>
            <person name="Tanikawa S."/>
            <person name="Fujita N."/>
            <person name="Harayama S."/>
        </authorList>
    </citation>
    <scope>NUCLEOTIDE SEQUENCE [LARGE SCALE GENOMIC DNA]</scope>
    <source>
        <strain evidence="1 2">B4</strain>
        <plasmid evidence="1 2">pROB01</plasmid>
    </source>
</reference>
<dbReference type="AlphaFoldDB" id="C1BC54"/>
<organism evidence="1 2">
    <name type="scientific">Rhodococcus opacus (strain B4)</name>
    <dbReference type="NCBI Taxonomy" id="632772"/>
    <lineage>
        <taxon>Bacteria</taxon>
        <taxon>Bacillati</taxon>
        <taxon>Actinomycetota</taxon>
        <taxon>Actinomycetes</taxon>
        <taxon>Mycobacteriales</taxon>
        <taxon>Nocardiaceae</taxon>
        <taxon>Rhodococcus</taxon>
    </lineage>
</organism>
<evidence type="ECO:0000313" key="2">
    <source>
        <dbReference type="Proteomes" id="UP000002212"/>
    </source>
</evidence>
<dbReference type="Proteomes" id="UP000002212">
    <property type="component" value="Plasmid pROB01"/>
</dbReference>
<name>C1BC54_RHOOB</name>
<geneLocation type="plasmid" evidence="1 2">
    <name>pROB01</name>
</geneLocation>